<evidence type="ECO:0000259" key="1">
    <source>
        <dbReference type="Pfam" id="PF14493"/>
    </source>
</evidence>
<gene>
    <name evidence="2" type="ORF">ACFQ38_15260</name>
</gene>
<dbReference type="Proteomes" id="UP001597231">
    <property type="component" value="Unassembled WGS sequence"/>
</dbReference>
<dbReference type="RefSeq" id="WP_381481969.1">
    <property type="nucleotide sequence ID" value="NZ_JBHTLT010000123.1"/>
</dbReference>
<dbReference type="InterPro" id="IPR008308">
    <property type="entry name" value="YpbB-like"/>
</dbReference>
<sequence>MKLSSILLQIIGKMHGERSKNAALYILRGKKSGQTLSDVKYFNLKPYFSILPKVEVEEYEEAIHLLQKEHLIEIKDQLVFITEIGFEQLQQLPSTHFKGWSYRGKELLFFRRLSLVVQTVSNIKNGNRSFLPIESDRTIQIFVKRFFMNRPLADPEFARQIGKELIKAIVQSGMSEEQKLIFAYRLTGYKNAAMTYDQLSIELKRSPSSIRLLFLESLHRLLPIVEHKKEFPIMSSIAADIRIVEDLTESATATKKLYLQGLTMEEIAAKRNLKLSTIEDHFVEMAIHDERFPIHSFVTERDVQAVRLKMKELQTKRLRVLKDEFQALSYFQLRLILSINTGGQDD</sequence>
<organism evidence="2 3">
    <name type="scientific">Sporosarcina contaminans</name>
    <dbReference type="NCBI Taxonomy" id="633403"/>
    <lineage>
        <taxon>Bacteria</taxon>
        <taxon>Bacillati</taxon>
        <taxon>Bacillota</taxon>
        <taxon>Bacilli</taxon>
        <taxon>Bacillales</taxon>
        <taxon>Caryophanaceae</taxon>
        <taxon>Sporosarcina</taxon>
    </lineage>
</organism>
<accession>A0ABW3U2J7</accession>
<dbReference type="EMBL" id="JBHTLT010000123">
    <property type="protein sequence ID" value="MFD1206454.1"/>
    <property type="molecule type" value="Genomic_DNA"/>
</dbReference>
<reference evidence="3" key="1">
    <citation type="journal article" date="2019" name="Int. J. Syst. Evol. Microbiol.">
        <title>The Global Catalogue of Microorganisms (GCM) 10K type strain sequencing project: providing services to taxonomists for standard genome sequencing and annotation.</title>
        <authorList>
            <consortium name="The Broad Institute Genomics Platform"/>
            <consortium name="The Broad Institute Genome Sequencing Center for Infectious Disease"/>
            <person name="Wu L."/>
            <person name="Ma J."/>
        </authorList>
    </citation>
    <scope>NUCLEOTIDE SEQUENCE [LARGE SCALE GENOMIC DNA]</scope>
    <source>
        <strain evidence="3">CCUG 53915</strain>
    </source>
</reference>
<protein>
    <submittedName>
        <fullName evidence="2">Helix-turn-helix domain-containing protein</fullName>
    </submittedName>
</protein>
<dbReference type="InterPro" id="IPR029491">
    <property type="entry name" value="Helicase_HTH"/>
</dbReference>
<proteinExistence type="predicted"/>
<evidence type="ECO:0000313" key="3">
    <source>
        <dbReference type="Proteomes" id="UP001597231"/>
    </source>
</evidence>
<feature type="domain" description="Helicase Helix-turn-helix" evidence="1">
    <location>
        <begin position="251"/>
        <end position="337"/>
    </location>
</feature>
<dbReference type="Pfam" id="PF14493">
    <property type="entry name" value="HTH_40"/>
    <property type="match status" value="1"/>
</dbReference>
<keyword evidence="3" id="KW-1185">Reference proteome</keyword>
<comment type="caution">
    <text evidence="2">The sequence shown here is derived from an EMBL/GenBank/DDBJ whole genome shotgun (WGS) entry which is preliminary data.</text>
</comment>
<evidence type="ECO:0000313" key="2">
    <source>
        <dbReference type="EMBL" id="MFD1206454.1"/>
    </source>
</evidence>
<name>A0ABW3U2J7_9BACL</name>
<dbReference type="PIRSF" id="PIRSF021350">
    <property type="entry name" value="UCP021350"/>
    <property type="match status" value="1"/>
</dbReference>